<evidence type="ECO:0000256" key="2">
    <source>
        <dbReference type="ARBA" id="ARBA00022448"/>
    </source>
</evidence>
<feature type="transmembrane region" description="Helical" evidence="6">
    <location>
        <begin position="464"/>
        <end position="484"/>
    </location>
</feature>
<dbReference type="PANTHER" id="PTHR45649:SF1">
    <property type="entry name" value="TRANSPORTER, PUTATIVE (EUROFUNG)-RELATED"/>
    <property type="match status" value="1"/>
</dbReference>
<feature type="transmembrane region" description="Helical" evidence="6">
    <location>
        <begin position="496"/>
        <end position="516"/>
    </location>
</feature>
<sequence length="547" mass="59785">MDTADLQEHFRSEVDVLKSVDKSIYSSKAGSSRTQSDEQLLARFGKKQQFKKQRNFNLLTVVALCTTISTLPPFHQALHGIQLALFNGGSTGIVISIPLVFLGVLMQALVVAELSSIRIPLSGGQYNWVAILASKRYSNFLSYFTGWILIVAWQAGATSVIYQVSNVIVTLAYAVHADTEISEWKVTLVFCAIIAFAVFVTTVLGRVLPAIESFAFVVLVMGFFSIIIVLAYLAPKLDSSSVFNNYFNGGEWASNGYAVAIGSVPFMYGFNGFDAGVHIAEEVQNAAVVIPKAIIITVIVYFVMIYSTAISVLYCFSLEQALTSHYSIPIIEVFQKVTKSNAGAAALVSLSIIMLIFGSIGCLTTGSRMLWAFAREEGVPLSHWIAKIERRSKLPLYSIGTTAIICVPFALIGLGSEAAFNAFTGLTLAAFYTAFIVAASTLLYRRLTTSASNLPWGPFRLGPLGIPITIISILYSLVSIVFSFHPPVAKVEVATFNWSLVVYLGVVFLSVVWWLVRAKHTYKGPKIEVLTQEWLNMGVDTKSSLRN</sequence>
<evidence type="ECO:0000256" key="3">
    <source>
        <dbReference type="ARBA" id="ARBA00022692"/>
    </source>
</evidence>
<keyword evidence="5 6" id="KW-0472">Membrane</keyword>
<protein>
    <submittedName>
        <fullName evidence="7">Amino acid transporter-like protein</fullName>
    </submittedName>
</protein>
<feature type="transmembrane region" description="Helical" evidence="6">
    <location>
        <begin position="420"/>
        <end position="444"/>
    </location>
</feature>
<dbReference type="PANTHER" id="PTHR45649">
    <property type="entry name" value="AMINO-ACID PERMEASE BAT1"/>
    <property type="match status" value="1"/>
</dbReference>
<dbReference type="InterPro" id="IPR002293">
    <property type="entry name" value="AA/rel_permease1"/>
</dbReference>
<evidence type="ECO:0000313" key="8">
    <source>
        <dbReference type="Proteomes" id="UP000799778"/>
    </source>
</evidence>
<evidence type="ECO:0000256" key="1">
    <source>
        <dbReference type="ARBA" id="ARBA00004141"/>
    </source>
</evidence>
<feature type="transmembrane region" description="Helical" evidence="6">
    <location>
        <begin position="140"/>
        <end position="164"/>
    </location>
</feature>
<dbReference type="Gene3D" id="1.20.1740.10">
    <property type="entry name" value="Amino acid/polyamine transporter I"/>
    <property type="match status" value="1"/>
</dbReference>
<dbReference type="Proteomes" id="UP000799778">
    <property type="component" value="Unassembled WGS sequence"/>
</dbReference>
<keyword evidence="4 6" id="KW-1133">Transmembrane helix</keyword>
<feature type="transmembrane region" description="Helical" evidence="6">
    <location>
        <begin position="293"/>
        <end position="314"/>
    </location>
</feature>
<dbReference type="GO" id="GO:0022857">
    <property type="term" value="F:transmembrane transporter activity"/>
    <property type="evidence" value="ECO:0007669"/>
    <property type="project" value="InterPro"/>
</dbReference>
<feature type="transmembrane region" description="Helical" evidence="6">
    <location>
        <begin position="184"/>
        <end position="207"/>
    </location>
</feature>
<feature type="transmembrane region" description="Helical" evidence="6">
    <location>
        <begin position="344"/>
        <end position="373"/>
    </location>
</feature>
<dbReference type="Pfam" id="PF13520">
    <property type="entry name" value="AA_permease_2"/>
    <property type="match status" value="1"/>
</dbReference>
<keyword evidence="8" id="KW-1185">Reference proteome</keyword>
<dbReference type="RefSeq" id="XP_033376626.1">
    <property type="nucleotide sequence ID" value="XM_033530711.1"/>
</dbReference>
<dbReference type="OrthoDB" id="3257095at2759"/>
<organism evidence="7 8">
    <name type="scientific">Aaosphaeria arxii CBS 175.79</name>
    <dbReference type="NCBI Taxonomy" id="1450172"/>
    <lineage>
        <taxon>Eukaryota</taxon>
        <taxon>Fungi</taxon>
        <taxon>Dikarya</taxon>
        <taxon>Ascomycota</taxon>
        <taxon>Pezizomycotina</taxon>
        <taxon>Dothideomycetes</taxon>
        <taxon>Pleosporomycetidae</taxon>
        <taxon>Pleosporales</taxon>
        <taxon>Pleosporales incertae sedis</taxon>
        <taxon>Aaosphaeria</taxon>
    </lineage>
</organism>
<feature type="transmembrane region" description="Helical" evidence="6">
    <location>
        <begin position="254"/>
        <end position="273"/>
    </location>
</feature>
<feature type="transmembrane region" description="Helical" evidence="6">
    <location>
        <begin position="214"/>
        <end position="234"/>
    </location>
</feature>
<feature type="transmembrane region" description="Helical" evidence="6">
    <location>
        <begin position="56"/>
        <end position="75"/>
    </location>
</feature>
<dbReference type="AlphaFoldDB" id="A0A6A5X616"/>
<name>A0A6A5X616_9PLEO</name>
<accession>A0A6A5X616</accession>
<dbReference type="GeneID" id="54288108"/>
<evidence type="ECO:0000256" key="4">
    <source>
        <dbReference type="ARBA" id="ARBA00022989"/>
    </source>
</evidence>
<comment type="subcellular location">
    <subcellularLocation>
        <location evidence="1">Membrane</location>
        <topology evidence="1">Multi-pass membrane protein</topology>
    </subcellularLocation>
</comment>
<reference evidence="7" key="1">
    <citation type="journal article" date="2020" name="Stud. Mycol.">
        <title>101 Dothideomycetes genomes: a test case for predicting lifestyles and emergence of pathogens.</title>
        <authorList>
            <person name="Haridas S."/>
            <person name="Albert R."/>
            <person name="Binder M."/>
            <person name="Bloem J."/>
            <person name="Labutti K."/>
            <person name="Salamov A."/>
            <person name="Andreopoulos B."/>
            <person name="Baker S."/>
            <person name="Barry K."/>
            <person name="Bills G."/>
            <person name="Bluhm B."/>
            <person name="Cannon C."/>
            <person name="Castanera R."/>
            <person name="Culley D."/>
            <person name="Daum C."/>
            <person name="Ezra D."/>
            <person name="Gonzalez J."/>
            <person name="Henrissat B."/>
            <person name="Kuo A."/>
            <person name="Liang C."/>
            <person name="Lipzen A."/>
            <person name="Lutzoni F."/>
            <person name="Magnuson J."/>
            <person name="Mondo S."/>
            <person name="Nolan M."/>
            <person name="Ohm R."/>
            <person name="Pangilinan J."/>
            <person name="Park H.-J."/>
            <person name="Ramirez L."/>
            <person name="Alfaro M."/>
            <person name="Sun H."/>
            <person name="Tritt A."/>
            <person name="Yoshinaga Y."/>
            <person name="Zwiers L.-H."/>
            <person name="Turgeon B."/>
            <person name="Goodwin S."/>
            <person name="Spatafora J."/>
            <person name="Crous P."/>
            <person name="Grigoriev I."/>
        </authorList>
    </citation>
    <scope>NUCLEOTIDE SEQUENCE</scope>
    <source>
        <strain evidence="7">CBS 175.79</strain>
    </source>
</reference>
<dbReference type="GO" id="GO:0016020">
    <property type="term" value="C:membrane"/>
    <property type="evidence" value="ECO:0007669"/>
    <property type="project" value="UniProtKB-SubCell"/>
</dbReference>
<evidence type="ECO:0000256" key="6">
    <source>
        <dbReference type="SAM" id="Phobius"/>
    </source>
</evidence>
<evidence type="ECO:0000313" key="7">
    <source>
        <dbReference type="EMBL" id="KAF2008287.1"/>
    </source>
</evidence>
<dbReference type="EMBL" id="ML978094">
    <property type="protein sequence ID" value="KAF2008287.1"/>
    <property type="molecule type" value="Genomic_DNA"/>
</dbReference>
<evidence type="ECO:0000256" key="5">
    <source>
        <dbReference type="ARBA" id="ARBA00023136"/>
    </source>
</evidence>
<keyword evidence="3 6" id="KW-0812">Transmembrane</keyword>
<proteinExistence type="predicted"/>
<keyword evidence="2" id="KW-0813">Transport</keyword>
<gene>
    <name evidence="7" type="ORF">BU24DRAFT_445586</name>
</gene>
<feature type="transmembrane region" description="Helical" evidence="6">
    <location>
        <begin position="394"/>
        <end position="414"/>
    </location>
</feature>